<dbReference type="eggNOG" id="COG1256">
    <property type="taxonomic scope" value="Bacteria"/>
</dbReference>
<dbReference type="PANTHER" id="PTHR30033">
    <property type="entry name" value="FLAGELLAR HOOK-ASSOCIATED PROTEIN 1"/>
    <property type="match status" value="1"/>
</dbReference>
<evidence type="ECO:0000313" key="11">
    <source>
        <dbReference type="Proteomes" id="UP000009080"/>
    </source>
</evidence>
<reference evidence="10 11" key="1">
    <citation type="journal article" date="2009" name="PLoS ONE">
        <title>The complete genome of Teredinibacter turnerae T7901: an intracellular endosymbiont of marine wood-boring bivalves (shipworms).</title>
        <authorList>
            <person name="Yang J.C."/>
            <person name="Madupu R."/>
            <person name="Durkin A.S."/>
            <person name="Ekborg N.A."/>
            <person name="Pedamallu C.S."/>
            <person name="Hostetler J.B."/>
            <person name="Radune D."/>
            <person name="Toms B.S."/>
            <person name="Henrissat B."/>
            <person name="Coutinho P.M."/>
            <person name="Schwarz S."/>
            <person name="Field L."/>
            <person name="Trindade-Silva A.E."/>
            <person name="Soares C.A.G."/>
            <person name="Elshahawi S."/>
            <person name="Hanora A."/>
            <person name="Schmidt E.W."/>
            <person name="Haygood M.G."/>
            <person name="Posfai J."/>
            <person name="Benner J."/>
            <person name="Madinger C."/>
            <person name="Nove J."/>
            <person name="Anton B."/>
            <person name="Chaudhary K."/>
            <person name="Foster J."/>
            <person name="Holman A."/>
            <person name="Kumar S."/>
            <person name="Lessard P.A."/>
            <person name="Luyten Y.A."/>
            <person name="Slatko B."/>
            <person name="Wood N."/>
            <person name="Wu B."/>
            <person name="Teplitski M."/>
            <person name="Mougous J.D."/>
            <person name="Ward N."/>
            <person name="Eisen J.A."/>
            <person name="Badger J.H."/>
            <person name="Distel D.L."/>
        </authorList>
    </citation>
    <scope>NUCLEOTIDE SEQUENCE [LARGE SCALE GENOMIC DNA]</scope>
    <source>
        <strain evidence="11">ATCC 39867 / T7901</strain>
    </source>
</reference>
<dbReference type="Pfam" id="PF21158">
    <property type="entry name" value="flgK_1st_1"/>
    <property type="match status" value="1"/>
</dbReference>
<evidence type="ECO:0000256" key="4">
    <source>
        <dbReference type="ARBA" id="ARBA00016244"/>
    </source>
</evidence>
<dbReference type="InterPro" id="IPR002371">
    <property type="entry name" value="FlgK"/>
</dbReference>
<evidence type="ECO:0000256" key="5">
    <source>
        <dbReference type="ARBA" id="ARBA00022525"/>
    </source>
</evidence>
<keyword evidence="5" id="KW-0964">Secreted</keyword>
<keyword evidence="11" id="KW-1185">Reference proteome</keyword>
<dbReference type="AlphaFoldDB" id="C5BRS7"/>
<gene>
    <name evidence="10" type="primary">flgK</name>
    <name evidence="10" type="ordered locus">TERTU_1234</name>
</gene>
<keyword evidence="6" id="KW-0975">Bacterial flagellum</keyword>
<dbReference type="GO" id="GO:0005198">
    <property type="term" value="F:structural molecule activity"/>
    <property type="evidence" value="ECO:0007669"/>
    <property type="project" value="InterPro"/>
</dbReference>
<evidence type="ECO:0000256" key="1">
    <source>
        <dbReference type="ARBA" id="ARBA00004365"/>
    </source>
</evidence>
<dbReference type="InterPro" id="IPR010930">
    <property type="entry name" value="Flg_bb/hook_C_dom"/>
</dbReference>
<evidence type="ECO:0000259" key="8">
    <source>
        <dbReference type="Pfam" id="PF21158"/>
    </source>
</evidence>
<dbReference type="GO" id="GO:0009424">
    <property type="term" value="C:bacterial-type flagellum hook"/>
    <property type="evidence" value="ECO:0007669"/>
    <property type="project" value="InterPro"/>
</dbReference>
<protein>
    <recommendedName>
        <fullName evidence="4">Flagellar hook-associated protein 1</fullName>
    </recommendedName>
</protein>
<evidence type="ECO:0000256" key="3">
    <source>
        <dbReference type="ARBA" id="ARBA00009677"/>
    </source>
</evidence>
<dbReference type="Pfam" id="PF22638">
    <property type="entry name" value="FlgK_D1"/>
    <property type="match status" value="1"/>
</dbReference>
<keyword evidence="10" id="KW-0966">Cell projection</keyword>
<name>C5BRS7_TERTT</name>
<dbReference type="KEGG" id="ttu:TERTU_1234"/>
<evidence type="ECO:0000256" key="6">
    <source>
        <dbReference type="ARBA" id="ARBA00023143"/>
    </source>
</evidence>
<comment type="subcellular location">
    <subcellularLocation>
        <location evidence="1">Bacterial flagellum</location>
    </subcellularLocation>
    <subcellularLocation>
        <location evidence="2">Secreted</location>
    </subcellularLocation>
</comment>
<dbReference type="EMBL" id="CP001614">
    <property type="protein sequence ID" value="ACR12422.1"/>
    <property type="molecule type" value="Genomic_DNA"/>
</dbReference>
<dbReference type="PRINTS" id="PR01005">
    <property type="entry name" value="FLGHOOKAP1"/>
</dbReference>
<evidence type="ECO:0000259" key="9">
    <source>
        <dbReference type="Pfam" id="PF22638"/>
    </source>
</evidence>
<comment type="similarity">
    <text evidence="3">Belongs to the flagella basal body rod proteins family.</text>
</comment>
<sequence length="1060" mass="111665">MTSNLLGISITGLRAAQASLSTTGHNISNAGVEGYSRQRVNIETNPATFNGSHYIGSGANIQEIERFANDFVSEQLRQDSALAADMNIYYDYVRQLDNLLADTSTGLASGFESFFAAMQNGQDDPTSIPARQLILSESENLADRFNTLYDRFQTIENNVDEALKAAVAQVNALVANIAEFNLNIADATAIGNGAPPNDLLDKRDEALRQLAELVPIQTYEEGLNQINVVFGSGQNLVVGAKARELTLQPGDDNYARLDAVFKSEQGSEVVTDLVQGGEIGGLLRFRDETLQNVFNEFGRIALVMADSFNQAHKQGLTLENNFGENFFNDVNDPQIAARRVIGNSNNAMPNDRQMRLNIADSSQLTTSDYHVEIERGGVITVERLSDGKEVATGLMPGSFPFSLKFDGLELMFDGGTFQNGDNFLLQPTHTGGRDFGSALVNAESIAFGSPLVTDASISNQGNGVISAGEVLSLTDINGNALPLFGDDGTMNPPLIVRFNSPTSYDILDNSDPGNPVDLDPPIRNQRYVPGMSNPLFGTDPGATRVSANGEMTGLPIGRQPATQAALHMAPPIANAPNFAVQDFSGSANQFAFDVVVSGTADGAWDGTRTILVDGAAIADNNSLLAELNSQLQGSGVTAYLADNGSLAFRLDHAGYGDITLQNYASDPDGNGDNAPAGQASNLLGFNIEGATFTTVGGINGASGTGFMTNGYPAEAITITTAAEMAGGTPLTQSLFTHQNGSVKELASALNNIAGVSANAFNYMEISNLKLTQAAPLQLNINGSDLVEYETDPSGNPVLADAVPDPQTDSDAFNSYIADRINADPQLSAAGIYAQAAIDPITGQAELRVHSSEGDDLQFTLTAAAGESVDISDGDNPNIALTSAGNGIGTAMTVGGRLDVTLAEGMSLGTFPPESMIFGDTRVADFAKSAYVGIQAELAGIPDTGDTFTLDFNWDAASDSRNAMDLVNLATGKLVGGGVASLSESYGALVESVGIDAAAAKINAEAAEQVLSQTTQMRDSLSGVNLDEEAANLIRFEQLYSANTQVISVARDLFDRLINTF</sequence>
<evidence type="ECO:0000259" key="7">
    <source>
        <dbReference type="Pfam" id="PF06429"/>
    </source>
</evidence>
<accession>C5BRS7</accession>
<proteinExistence type="inferred from homology"/>
<keyword evidence="10" id="KW-0282">Flagellum</keyword>
<dbReference type="PANTHER" id="PTHR30033:SF1">
    <property type="entry name" value="FLAGELLAR HOOK-ASSOCIATED PROTEIN 1"/>
    <property type="match status" value="1"/>
</dbReference>
<dbReference type="OrthoDB" id="9802553at2"/>
<dbReference type="GO" id="GO:0044780">
    <property type="term" value="P:bacterial-type flagellum assembly"/>
    <property type="evidence" value="ECO:0007669"/>
    <property type="project" value="InterPro"/>
</dbReference>
<keyword evidence="10" id="KW-0969">Cilium</keyword>
<dbReference type="Pfam" id="PF06429">
    <property type="entry name" value="Flg_bbr_C"/>
    <property type="match status" value="1"/>
</dbReference>
<dbReference type="InterPro" id="IPR049119">
    <property type="entry name" value="FlgK_D2-like"/>
</dbReference>
<dbReference type="InterPro" id="IPR053927">
    <property type="entry name" value="FlgK_helical"/>
</dbReference>
<dbReference type="NCBIfam" id="TIGR02492">
    <property type="entry name" value="flgK_ends"/>
    <property type="match status" value="1"/>
</dbReference>
<dbReference type="Proteomes" id="UP000009080">
    <property type="component" value="Chromosome"/>
</dbReference>
<dbReference type="SUPFAM" id="SSF64518">
    <property type="entry name" value="Phase 1 flagellin"/>
    <property type="match status" value="2"/>
</dbReference>
<dbReference type="HOGENOM" id="CLU_012762_0_0_6"/>
<dbReference type="RefSeq" id="WP_015818534.1">
    <property type="nucleotide sequence ID" value="NC_012997.1"/>
</dbReference>
<dbReference type="GO" id="GO:0005576">
    <property type="term" value="C:extracellular region"/>
    <property type="evidence" value="ECO:0007669"/>
    <property type="project" value="UniProtKB-SubCell"/>
</dbReference>
<evidence type="ECO:0000256" key="2">
    <source>
        <dbReference type="ARBA" id="ARBA00004613"/>
    </source>
</evidence>
<evidence type="ECO:0000313" key="10">
    <source>
        <dbReference type="EMBL" id="ACR12422.1"/>
    </source>
</evidence>
<feature type="domain" description="Flagellar hook-associated protein FlgK helical" evidence="9">
    <location>
        <begin position="94"/>
        <end position="327"/>
    </location>
</feature>
<feature type="domain" description="Flagellar hook-associated protein 1 D2-like" evidence="8">
    <location>
        <begin position="343"/>
        <end position="427"/>
    </location>
</feature>
<organism evidence="10 11">
    <name type="scientific">Teredinibacter turnerae (strain ATCC 39867 / T7901)</name>
    <dbReference type="NCBI Taxonomy" id="377629"/>
    <lineage>
        <taxon>Bacteria</taxon>
        <taxon>Pseudomonadati</taxon>
        <taxon>Pseudomonadota</taxon>
        <taxon>Gammaproteobacteria</taxon>
        <taxon>Cellvibrionales</taxon>
        <taxon>Cellvibrionaceae</taxon>
        <taxon>Teredinibacter</taxon>
    </lineage>
</organism>
<feature type="domain" description="Flagellar basal-body/hook protein C-terminal" evidence="7">
    <location>
        <begin position="1021"/>
        <end position="1058"/>
    </location>
</feature>
<dbReference type="STRING" id="377629.TERTU_1234"/>